<feature type="region of interest" description="Disordered" evidence="1">
    <location>
        <begin position="1"/>
        <end position="27"/>
    </location>
</feature>
<dbReference type="EMBL" id="BMAT01009984">
    <property type="protein sequence ID" value="GFS17852.1"/>
    <property type="molecule type" value="Genomic_DNA"/>
</dbReference>
<evidence type="ECO:0000256" key="1">
    <source>
        <dbReference type="SAM" id="MobiDB-lite"/>
    </source>
</evidence>
<keyword evidence="3" id="KW-1185">Reference proteome</keyword>
<evidence type="ECO:0000313" key="2">
    <source>
        <dbReference type="EMBL" id="GFS17852.1"/>
    </source>
</evidence>
<comment type="caution">
    <text evidence="2">The sequence shown here is derived from an EMBL/GenBank/DDBJ whole genome shotgun (WGS) entry which is preliminary data.</text>
</comment>
<protein>
    <submittedName>
        <fullName evidence="2">Uncharacterized protein</fullName>
    </submittedName>
</protein>
<gene>
    <name evidence="2" type="ORF">ElyMa_004992700</name>
</gene>
<proteinExistence type="predicted"/>
<dbReference type="Proteomes" id="UP000762676">
    <property type="component" value="Unassembled WGS sequence"/>
</dbReference>
<dbReference type="AlphaFoldDB" id="A0AAV4J4Y1"/>
<sequence>MPSHCNQGVDRLAKEGGKKQQKAHPSPYEEVKTVFNGIYTQKWKRKNNRYSIRKDLIHSLPRMDHRMILELELATVSYDLVRAHQHKIGINLTAIFECGI</sequence>
<reference evidence="2 3" key="1">
    <citation type="journal article" date="2021" name="Elife">
        <title>Chloroplast acquisition without the gene transfer in kleptoplastic sea slugs, Plakobranchus ocellatus.</title>
        <authorList>
            <person name="Maeda T."/>
            <person name="Takahashi S."/>
            <person name="Yoshida T."/>
            <person name="Shimamura S."/>
            <person name="Takaki Y."/>
            <person name="Nagai Y."/>
            <person name="Toyoda A."/>
            <person name="Suzuki Y."/>
            <person name="Arimoto A."/>
            <person name="Ishii H."/>
            <person name="Satoh N."/>
            <person name="Nishiyama T."/>
            <person name="Hasebe M."/>
            <person name="Maruyama T."/>
            <person name="Minagawa J."/>
            <person name="Obokata J."/>
            <person name="Shigenobu S."/>
        </authorList>
    </citation>
    <scope>NUCLEOTIDE SEQUENCE [LARGE SCALE GENOMIC DNA]</scope>
</reference>
<evidence type="ECO:0000313" key="3">
    <source>
        <dbReference type="Proteomes" id="UP000762676"/>
    </source>
</evidence>
<name>A0AAV4J4Y1_9GAST</name>
<accession>A0AAV4J4Y1</accession>
<organism evidence="2 3">
    <name type="scientific">Elysia marginata</name>
    <dbReference type="NCBI Taxonomy" id="1093978"/>
    <lineage>
        <taxon>Eukaryota</taxon>
        <taxon>Metazoa</taxon>
        <taxon>Spiralia</taxon>
        <taxon>Lophotrochozoa</taxon>
        <taxon>Mollusca</taxon>
        <taxon>Gastropoda</taxon>
        <taxon>Heterobranchia</taxon>
        <taxon>Euthyneura</taxon>
        <taxon>Panpulmonata</taxon>
        <taxon>Sacoglossa</taxon>
        <taxon>Placobranchoidea</taxon>
        <taxon>Plakobranchidae</taxon>
        <taxon>Elysia</taxon>
    </lineage>
</organism>